<dbReference type="AlphaFoldDB" id="A0A9D5K792"/>
<reference evidence="1" key="1">
    <citation type="submission" date="2019-11" db="EMBL/GenBank/DDBJ databases">
        <title>Microbial mats filling the niche in hypersaline microbial mats.</title>
        <authorList>
            <person name="Wong H.L."/>
            <person name="Macleod F.I."/>
            <person name="White R.A. III"/>
            <person name="Burns B.P."/>
        </authorList>
    </citation>
    <scope>NUCLEOTIDE SEQUENCE</scope>
    <source>
        <strain evidence="1">Bin_327</strain>
    </source>
</reference>
<dbReference type="EMBL" id="WJKJ01000009">
    <property type="protein sequence ID" value="MBD3363633.1"/>
    <property type="molecule type" value="Genomic_DNA"/>
</dbReference>
<gene>
    <name evidence="1" type="ORF">GF359_00300</name>
</gene>
<dbReference type="InterPro" id="IPR026444">
    <property type="entry name" value="Secre_tail"/>
</dbReference>
<proteinExistence type="predicted"/>
<organism evidence="1 2">
    <name type="scientific">candidate division WOR-3 bacterium</name>
    <dbReference type="NCBI Taxonomy" id="2052148"/>
    <lineage>
        <taxon>Bacteria</taxon>
        <taxon>Bacteria division WOR-3</taxon>
    </lineage>
</organism>
<accession>A0A9D5K792</accession>
<name>A0A9D5K792_UNCW3</name>
<evidence type="ECO:0000313" key="1">
    <source>
        <dbReference type="EMBL" id="MBD3363633.1"/>
    </source>
</evidence>
<comment type="caution">
    <text evidence="1">The sequence shown here is derived from an EMBL/GenBank/DDBJ whole genome shotgun (WGS) entry which is preliminary data.</text>
</comment>
<evidence type="ECO:0000313" key="2">
    <source>
        <dbReference type="Proteomes" id="UP000630660"/>
    </source>
</evidence>
<dbReference type="Proteomes" id="UP000630660">
    <property type="component" value="Unassembled WGS sequence"/>
</dbReference>
<sequence>MHGFSSTDWNDNGVFDPEEDWYEEFPCDLYLADLDGDWSDDSIYAGEGPMTEGSDGIYDTHIGTREPEIWVSRIDASRITYRSQLEIYSDYFDRIHSYRIGEFVLPSKGLFYIDQDWHEGFTESEMYRLSDIYEEIRDTMITDTRDYTSRIRRDGLYLTVCVHSGPDAHYFHEVNEKYPDIMYNWELYYQQPQFGFYNLFACSNCRWVEPNSMGSIYSLLGNGLAVVGSAKTGSMLFFSNFNIPLSNGVSWGESFRLWTNNWLEYYGDSRSLRSWFMGMCLLGDGSLQVKGGAGIEEDSVDAVSPIMLETEVLSGTVRLTLPQSAKTVIEVYDASGRITATLCNEVLSEGQHSFSFDALAGVYFVRVSTPDELVVNKIVITD</sequence>
<protein>
    <submittedName>
        <fullName evidence="1">T9SS type A sorting domain-containing protein</fullName>
    </submittedName>
</protein>
<dbReference type="NCBIfam" id="TIGR04183">
    <property type="entry name" value="Por_Secre_tail"/>
    <property type="match status" value="1"/>
</dbReference>